<dbReference type="Gene3D" id="1.25.40.10">
    <property type="entry name" value="Tetratricopeptide repeat domain"/>
    <property type="match status" value="1"/>
</dbReference>
<dbReference type="EMBL" id="RFFJ01000143">
    <property type="protein sequence ID" value="RMI36430.1"/>
    <property type="molecule type" value="Genomic_DNA"/>
</dbReference>
<protein>
    <recommendedName>
        <fullName evidence="3">Tetratricopeptide repeat protein</fullName>
    </recommendedName>
</protein>
<dbReference type="Proteomes" id="UP000278673">
    <property type="component" value="Unassembled WGS sequence"/>
</dbReference>
<evidence type="ECO:0000313" key="1">
    <source>
        <dbReference type="EMBL" id="RMI36430.1"/>
    </source>
</evidence>
<name>A0A3M2LI16_9ACTN</name>
<organism evidence="1 2">
    <name type="scientific">Streptomyces triticirhizae</name>
    <dbReference type="NCBI Taxonomy" id="2483353"/>
    <lineage>
        <taxon>Bacteria</taxon>
        <taxon>Bacillati</taxon>
        <taxon>Actinomycetota</taxon>
        <taxon>Actinomycetes</taxon>
        <taxon>Kitasatosporales</taxon>
        <taxon>Streptomycetaceae</taxon>
        <taxon>Streptomyces</taxon>
    </lineage>
</organism>
<keyword evidence="2" id="KW-1185">Reference proteome</keyword>
<gene>
    <name evidence="1" type="ORF">EBN88_21485</name>
</gene>
<proteinExistence type="predicted"/>
<evidence type="ECO:0008006" key="3">
    <source>
        <dbReference type="Google" id="ProtNLM"/>
    </source>
</evidence>
<reference evidence="1 2" key="1">
    <citation type="submission" date="2018-10" db="EMBL/GenBank/DDBJ databases">
        <title>Isolation, diversity and antifungal activity of actinobacteria from wheat.</title>
        <authorList>
            <person name="Han C."/>
        </authorList>
    </citation>
    <scope>NUCLEOTIDE SEQUENCE [LARGE SCALE GENOMIC DNA]</scope>
    <source>
        <strain evidence="1 2">NEAU-YY642</strain>
    </source>
</reference>
<sequence length="403" mass="41861">MRDQLLAALGARLERIAGEDFTPVLEPEAAAEARRLAAVLDADDGLGHLPLGWFHWARALALPREQAPPEAEAALAAFATYFPHVDGAPDPANGTYGMPGELVPAVVDAAAPRAVRLAEELAAAPEPGRAHRAVALWLRLVEATPADHPARATRLATLAAVLRERFQLLGDWADLEAAVELGRDAVADTPEDAPHRAAVLSTLGASLLDRDERFGAADDLFEAVTLLSEAAGADADARQTAATLANLGGALRRRFLAAGDPADLDAAVDAWVTAIALGGERQPARLVGLAGALLARHGHRGDPADLDAAIGWLTGAVARAGDGRVLAHALSTLGIARHTRFEERGDPVDLDDAIDIGRAALSATPEPGPARASRLLHHGLALRARHRLGGPDAARASADAAEG</sequence>
<comment type="caution">
    <text evidence="1">The sequence shown here is derived from an EMBL/GenBank/DDBJ whole genome shotgun (WGS) entry which is preliminary data.</text>
</comment>
<accession>A0A3M2LI16</accession>
<dbReference type="InterPro" id="IPR011990">
    <property type="entry name" value="TPR-like_helical_dom_sf"/>
</dbReference>
<dbReference type="AlphaFoldDB" id="A0A3M2LI16"/>
<evidence type="ECO:0000313" key="2">
    <source>
        <dbReference type="Proteomes" id="UP000278673"/>
    </source>
</evidence>
<feature type="non-terminal residue" evidence="1">
    <location>
        <position position="403"/>
    </location>
</feature>